<protein>
    <submittedName>
        <fullName evidence="2">Uncharacterized protein</fullName>
    </submittedName>
</protein>
<keyword evidence="1" id="KW-0812">Transmembrane</keyword>
<accession>A0A917M9G3</accession>
<evidence type="ECO:0000313" key="2">
    <source>
        <dbReference type="EMBL" id="GGG83575.1"/>
    </source>
</evidence>
<keyword evidence="3" id="KW-1185">Reference proteome</keyword>
<name>A0A917M9G3_9BACI</name>
<comment type="caution">
    <text evidence="2">The sequence shown here is derived from an EMBL/GenBank/DDBJ whole genome shotgun (WGS) entry which is preliminary data.</text>
</comment>
<dbReference type="EMBL" id="BMFR01000016">
    <property type="protein sequence ID" value="GGG83575.1"/>
    <property type="molecule type" value="Genomic_DNA"/>
</dbReference>
<feature type="transmembrane region" description="Helical" evidence="1">
    <location>
        <begin position="7"/>
        <end position="25"/>
    </location>
</feature>
<reference evidence="2" key="2">
    <citation type="submission" date="2020-09" db="EMBL/GenBank/DDBJ databases">
        <authorList>
            <person name="Sun Q."/>
            <person name="Zhou Y."/>
        </authorList>
    </citation>
    <scope>NUCLEOTIDE SEQUENCE</scope>
    <source>
        <strain evidence="2">CGMCC 1.12754</strain>
    </source>
</reference>
<keyword evidence="1" id="KW-1133">Transmembrane helix</keyword>
<dbReference type="AlphaFoldDB" id="A0A917M9G3"/>
<gene>
    <name evidence="2" type="ORF">GCM10011398_31450</name>
</gene>
<keyword evidence="1" id="KW-0472">Membrane</keyword>
<evidence type="ECO:0000313" key="3">
    <source>
        <dbReference type="Proteomes" id="UP000622860"/>
    </source>
</evidence>
<evidence type="ECO:0000256" key="1">
    <source>
        <dbReference type="SAM" id="Phobius"/>
    </source>
</evidence>
<reference evidence="2" key="1">
    <citation type="journal article" date="2014" name="Int. J. Syst. Evol. Microbiol.">
        <title>Complete genome sequence of Corynebacterium casei LMG S-19264T (=DSM 44701T), isolated from a smear-ripened cheese.</title>
        <authorList>
            <consortium name="US DOE Joint Genome Institute (JGI-PGF)"/>
            <person name="Walter F."/>
            <person name="Albersmeier A."/>
            <person name="Kalinowski J."/>
            <person name="Ruckert C."/>
        </authorList>
    </citation>
    <scope>NUCLEOTIDE SEQUENCE</scope>
    <source>
        <strain evidence="2">CGMCC 1.12754</strain>
    </source>
</reference>
<dbReference type="Proteomes" id="UP000622860">
    <property type="component" value="Unassembled WGS sequence"/>
</dbReference>
<organism evidence="2 3">
    <name type="scientific">Virgibacillus oceani</name>
    <dbReference type="NCBI Taxonomy" id="1479511"/>
    <lineage>
        <taxon>Bacteria</taxon>
        <taxon>Bacillati</taxon>
        <taxon>Bacillota</taxon>
        <taxon>Bacilli</taxon>
        <taxon>Bacillales</taxon>
        <taxon>Bacillaceae</taxon>
        <taxon>Virgibacillus</taxon>
    </lineage>
</organism>
<sequence>MGFLINLVLYIIGLFILYLIIQAAVRNGIDNSEVGKIIREKYGTDSIIKNDKKSFLDDDLDKD</sequence>
<proteinExistence type="predicted"/>